<dbReference type="Proteomes" id="UP000283310">
    <property type="component" value="Unassembled WGS sequence"/>
</dbReference>
<accession>A0A412DGZ7</accession>
<evidence type="ECO:0000256" key="1">
    <source>
        <dbReference type="ARBA" id="ARBA00022801"/>
    </source>
</evidence>
<evidence type="ECO:0000256" key="2">
    <source>
        <dbReference type="ARBA" id="ARBA00023295"/>
    </source>
</evidence>
<dbReference type="Pfam" id="PF00150">
    <property type="entry name" value="Cellulase"/>
    <property type="match status" value="1"/>
</dbReference>
<evidence type="ECO:0000256" key="3">
    <source>
        <dbReference type="RuleBase" id="RU361153"/>
    </source>
</evidence>
<reference evidence="5 6" key="1">
    <citation type="submission" date="2018-08" db="EMBL/GenBank/DDBJ databases">
        <title>A genome reference for cultivated species of the human gut microbiota.</title>
        <authorList>
            <person name="Zou Y."/>
            <person name="Xue W."/>
            <person name="Luo G."/>
        </authorList>
    </citation>
    <scope>NUCLEOTIDE SEQUENCE [LARGE SCALE GENOMIC DNA]</scope>
    <source>
        <strain evidence="5 6">AF26-20BH</strain>
    </source>
</reference>
<evidence type="ECO:0000259" key="4">
    <source>
        <dbReference type="Pfam" id="PF00150"/>
    </source>
</evidence>
<protein>
    <submittedName>
        <fullName evidence="5">Glycoside hydrolase family 5 protein</fullName>
    </submittedName>
</protein>
<keyword evidence="1 3" id="KW-0378">Hydrolase</keyword>
<organism evidence="5 6">
    <name type="scientific">Bacteroides stercoris</name>
    <dbReference type="NCBI Taxonomy" id="46506"/>
    <lineage>
        <taxon>Bacteria</taxon>
        <taxon>Pseudomonadati</taxon>
        <taxon>Bacteroidota</taxon>
        <taxon>Bacteroidia</taxon>
        <taxon>Bacteroidales</taxon>
        <taxon>Bacteroidaceae</taxon>
        <taxon>Bacteroides</taxon>
    </lineage>
</organism>
<dbReference type="EMBL" id="QRTW01000024">
    <property type="protein sequence ID" value="RGR11094.1"/>
    <property type="molecule type" value="Genomic_DNA"/>
</dbReference>
<dbReference type="SUPFAM" id="SSF51445">
    <property type="entry name" value="(Trans)glycosidases"/>
    <property type="match status" value="1"/>
</dbReference>
<keyword evidence="2 3" id="KW-0326">Glycosidase</keyword>
<dbReference type="GO" id="GO:0000272">
    <property type="term" value="P:polysaccharide catabolic process"/>
    <property type="evidence" value="ECO:0007669"/>
    <property type="project" value="InterPro"/>
</dbReference>
<proteinExistence type="inferred from homology"/>
<evidence type="ECO:0000313" key="6">
    <source>
        <dbReference type="Proteomes" id="UP000283310"/>
    </source>
</evidence>
<comment type="caution">
    <text evidence="5">The sequence shown here is derived from an EMBL/GenBank/DDBJ whole genome shotgun (WGS) entry which is preliminary data.</text>
</comment>
<sequence length="323" mass="37895">MKSIKYYLFLIYILAVGIVYAEDPVRAWGQLQVKGNQLCNEAGEPVSLRGVSYGWHNLWPRFYNKHTVKWLKEDWHCTVLRAAMGTVIEDNYIENPEFALECINKVVKAAIKNNIYVIIDWHTYYPQKAEAKKFFGMMSEKYGKYPHVIYEIYNEPMKDTWDEVKEYACEIIEEIRKHDPDNVILVGNPNFDQRLDLVAESPLEGFQNIMYTLHFYAATHSEQLRNTAQVAWEKGIPIFVSECAGMEASGDGPLNVEEWQHWIDWMEVHRISWVNWSVSDKNETCSMILPRADKNGGWTEELIKPYGRLVREFVRKYNADIYE</sequence>
<dbReference type="PANTHER" id="PTHR34142">
    <property type="entry name" value="ENDO-BETA-1,4-GLUCANASE A"/>
    <property type="match status" value="1"/>
</dbReference>
<dbReference type="AlphaFoldDB" id="A0A412DGZ7"/>
<dbReference type="PANTHER" id="PTHR34142:SF1">
    <property type="entry name" value="GLYCOSIDE HYDROLASE FAMILY 5 DOMAIN-CONTAINING PROTEIN"/>
    <property type="match status" value="1"/>
</dbReference>
<evidence type="ECO:0000313" key="5">
    <source>
        <dbReference type="EMBL" id="RGR11094.1"/>
    </source>
</evidence>
<dbReference type="GO" id="GO:0004553">
    <property type="term" value="F:hydrolase activity, hydrolyzing O-glycosyl compounds"/>
    <property type="evidence" value="ECO:0007669"/>
    <property type="project" value="InterPro"/>
</dbReference>
<gene>
    <name evidence="5" type="ORF">DWY65_12660</name>
</gene>
<feature type="domain" description="Glycoside hydrolase family 5" evidence="4">
    <location>
        <begin position="39"/>
        <end position="281"/>
    </location>
</feature>
<dbReference type="InterPro" id="IPR017853">
    <property type="entry name" value="GH"/>
</dbReference>
<name>A0A412DGZ7_BACSE</name>
<dbReference type="InterPro" id="IPR001547">
    <property type="entry name" value="Glyco_hydro_5"/>
</dbReference>
<dbReference type="RefSeq" id="WP_117904375.1">
    <property type="nucleotide sequence ID" value="NZ_JADNPL010000022.1"/>
</dbReference>
<dbReference type="Gene3D" id="3.20.20.80">
    <property type="entry name" value="Glycosidases"/>
    <property type="match status" value="1"/>
</dbReference>
<comment type="similarity">
    <text evidence="3">Belongs to the glycosyl hydrolase 5 (cellulase A) family.</text>
</comment>